<protein>
    <submittedName>
        <fullName evidence="2">Retrovirus-related Pol polyprotein from transposon TNT 1-94</fullName>
    </submittedName>
</protein>
<keyword evidence="1" id="KW-0812">Transmembrane</keyword>
<keyword evidence="1" id="KW-1133">Transmembrane helix</keyword>
<dbReference type="EMBL" id="CAXAMM010002426">
    <property type="protein sequence ID" value="CAK8996090.1"/>
    <property type="molecule type" value="Genomic_DNA"/>
</dbReference>
<reference evidence="2 3" key="1">
    <citation type="submission" date="2024-02" db="EMBL/GenBank/DDBJ databases">
        <authorList>
            <person name="Chen Y."/>
            <person name="Shah S."/>
            <person name="Dougan E. K."/>
            <person name="Thang M."/>
            <person name="Chan C."/>
        </authorList>
    </citation>
    <scope>NUCLEOTIDE SEQUENCE [LARGE SCALE GENOMIC DNA]</scope>
</reference>
<feature type="non-terminal residue" evidence="2">
    <location>
        <position position="520"/>
    </location>
</feature>
<gene>
    <name evidence="2" type="ORF">SCF082_LOCUS4641</name>
</gene>
<dbReference type="Proteomes" id="UP001642464">
    <property type="component" value="Unassembled WGS sequence"/>
</dbReference>
<keyword evidence="1" id="KW-0472">Membrane</keyword>
<accession>A0ABP0I0H9</accession>
<sequence length="520" mass="58695">MVDDLSALGLRHVGYGVPIELFGPFTDSCVEVMKPLIEALPTGESSKMILCPADRAHELPECELSKHLTLEGFRWSIGLVSRVLVRTIIEGSTAVMQAIHQDDSKRLRRALREAPRSERFTWQLSIRVGSQSISPLYWALRSGAHSVAKTLVIQDVLTIRADRDRYYYGVNDLFRLQPDVVENILREAPHLAEILLDGLIWRSHKTQDGWRPVIYYLEHMLQDMDENKMISRALKSLVRFNHPKTIMHPILTFTLDLLWDKLAMRFFVSDRILTLINFLIFLLSGCYLNQLEMEDARASAVILACARALVYFLGFGKLLYSHTLHIYKSLRDGTFKKVCGVDVPQYLTQGPEFLSFLLMLDMICMIVFEPMIRCLGSEEVIAFKCTDLTGDILFAYEVFVIVGIFIYTILVLEVGSISIKLSEYRVLCLHAIEQVVLCVGAVFIAVCTFSFAMAAATHEVGQLSAHEWSNMGSTMGTLVQMCAGVMDLQVLHSLGDESPFLLILVVVFMLLVYSSLECSS</sequence>
<feature type="transmembrane region" description="Helical" evidence="1">
    <location>
        <begin position="392"/>
        <end position="414"/>
    </location>
</feature>
<feature type="transmembrane region" description="Helical" evidence="1">
    <location>
        <begin position="272"/>
        <end position="290"/>
    </location>
</feature>
<proteinExistence type="predicted"/>
<evidence type="ECO:0000256" key="1">
    <source>
        <dbReference type="SAM" id="Phobius"/>
    </source>
</evidence>
<evidence type="ECO:0000313" key="3">
    <source>
        <dbReference type="Proteomes" id="UP001642464"/>
    </source>
</evidence>
<feature type="transmembrane region" description="Helical" evidence="1">
    <location>
        <begin position="435"/>
        <end position="456"/>
    </location>
</feature>
<organism evidence="2 3">
    <name type="scientific">Durusdinium trenchii</name>
    <dbReference type="NCBI Taxonomy" id="1381693"/>
    <lineage>
        <taxon>Eukaryota</taxon>
        <taxon>Sar</taxon>
        <taxon>Alveolata</taxon>
        <taxon>Dinophyceae</taxon>
        <taxon>Suessiales</taxon>
        <taxon>Symbiodiniaceae</taxon>
        <taxon>Durusdinium</taxon>
    </lineage>
</organism>
<feature type="transmembrane region" description="Helical" evidence="1">
    <location>
        <begin position="500"/>
        <end position="516"/>
    </location>
</feature>
<keyword evidence="3" id="KW-1185">Reference proteome</keyword>
<evidence type="ECO:0000313" key="2">
    <source>
        <dbReference type="EMBL" id="CAK8996090.1"/>
    </source>
</evidence>
<comment type="caution">
    <text evidence="2">The sequence shown here is derived from an EMBL/GenBank/DDBJ whole genome shotgun (WGS) entry which is preliminary data.</text>
</comment>
<feature type="transmembrane region" description="Helical" evidence="1">
    <location>
        <begin position="296"/>
        <end position="320"/>
    </location>
</feature>
<name>A0ABP0I0H9_9DINO</name>